<feature type="compositionally biased region" description="Basic and acidic residues" evidence="1">
    <location>
        <begin position="103"/>
        <end position="122"/>
    </location>
</feature>
<protein>
    <submittedName>
        <fullName evidence="2">Uncharacterized protein</fullName>
    </submittedName>
</protein>
<evidence type="ECO:0000313" key="3">
    <source>
        <dbReference type="Proteomes" id="UP000077069"/>
    </source>
</evidence>
<keyword evidence="3" id="KW-1185">Reference proteome</keyword>
<feature type="region of interest" description="Disordered" evidence="1">
    <location>
        <begin position="99"/>
        <end position="173"/>
    </location>
</feature>
<proteinExistence type="predicted"/>
<name>A0A177C6S3_9PLEO</name>
<dbReference type="RefSeq" id="XP_018032843.1">
    <property type="nucleotide sequence ID" value="XM_018185150.1"/>
</dbReference>
<sequence length="190" mass="21252">MSSPSCLGPPFSSIPTIYTAEALAHAAVISPVDRLRTSIASYSFWIADNANFINLVAQTTRHSPLSRQVIPPTTAAMFCSAISGFFDRLDTYWTGKRTHKAASRQEAHDREAREQQWTEGHRQGPPSAVQHPGASKDYSDDMENQARPLRAEPQATRKKTVRRQILQPGQRSLETLEIGRIGTAEKFYRQ</sequence>
<gene>
    <name evidence="2" type="ORF">CC84DRAFT_1262393</name>
</gene>
<reference evidence="2 3" key="1">
    <citation type="submission" date="2016-05" db="EMBL/GenBank/DDBJ databases">
        <title>Comparative analysis of secretome profiles of manganese(II)-oxidizing ascomycete fungi.</title>
        <authorList>
            <consortium name="DOE Joint Genome Institute"/>
            <person name="Zeiner C.A."/>
            <person name="Purvine S.O."/>
            <person name="Zink E.M."/>
            <person name="Wu S."/>
            <person name="Pasa-Tolic L."/>
            <person name="Chaput D.L."/>
            <person name="Haridas S."/>
            <person name="Grigoriev I.V."/>
            <person name="Santelli C.M."/>
            <person name="Hansel C.M."/>
        </authorList>
    </citation>
    <scope>NUCLEOTIDE SEQUENCE [LARGE SCALE GENOMIC DNA]</scope>
    <source>
        <strain evidence="2 3">AP3s5-JAC2a</strain>
    </source>
</reference>
<accession>A0A177C6S3</accession>
<dbReference type="OrthoDB" id="10478278at2759"/>
<dbReference type="GeneID" id="28768636"/>
<dbReference type="EMBL" id="KV441556">
    <property type="protein sequence ID" value="OAG02478.1"/>
    <property type="molecule type" value="Genomic_DNA"/>
</dbReference>
<evidence type="ECO:0000313" key="2">
    <source>
        <dbReference type="EMBL" id="OAG02478.1"/>
    </source>
</evidence>
<dbReference type="AlphaFoldDB" id="A0A177C6S3"/>
<evidence type="ECO:0000256" key="1">
    <source>
        <dbReference type="SAM" id="MobiDB-lite"/>
    </source>
</evidence>
<organism evidence="2 3">
    <name type="scientific">Paraphaeosphaeria sporulosa</name>
    <dbReference type="NCBI Taxonomy" id="1460663"/>
    <lineage>
        <taxon>Eukaryota</taxon>
        <taxon>Fungi</taxon>
        <taxon>Dikarya</taxon>
        <taxon>Ascomycota</taxon>
        <taxon>Pezizomycotina</taxon>
        <taxon>Dothideomycetes</taxon>
        <taxon>Pleosporomycetidae</taxon>
        <taxon>Pleosporales</taxon>
        <taxon>Massarineae</taxon>
        <taxon>Didymosphaeriaceae</taxon>
        <taxon>Paraphaeosphaeria</taxon>
    </lineage>
</organism>
<dbReference type="InParanoid" id="A0A177C6S3"/>
<dbReference type="Proteomes" id="UP000077069">
    <property type="component" value="Unassembled WGS sequence"/>
</dbReference>